<dbReference type="InterPro" id="IPR052961">
    <property type="entry name" value="Oxido-Kinase-like_Enzymes"/>
</dbReference>
<name>A0AAN8IN20_TRICO</name>
<proteinExistence type="predicted"/>
<dbReference type="AlphaFoldDB" id="A0AAN8IN20"/>
<dbReference type="Proteomes" id="UP001331761">
    <property type="component" value="Unassembled WGS sequence"/>
</dbReference>
<gene>
    <name evidence="1" type="ORF">GCK32_015508</name>
</gene>
<comment type="caution">
    <text evidence="1">The sequence shown here is derived from an EMBL/GenBank/DDBJ whole genome shotgun (WGS) entry which is preliminary data.</text>
</comment>
<dbReference type="PANTHER" id="PTHR23020:SF8">
    <property type="entry name" value="CHK KINASE-LIKE DOMAIN-CONTAINING PROTEIN"/>
    <property type="match status" value="1"/>
</dbReference>
<dbReference type="PANTHER" id="PTHR23020">
    <property type="entry name" value="UNCHARACTERIZED NUCLEAR HORMONE RECEPTOR-RELATED"/>
    <property type="match status" value="1"/>
</dbReference>
<reference evidence="1 2" key="1">
    <citation type="submission" date="2019-10" db="EMBL/GenBank/DDBJ databases">
        <title>Assembly and Annotation for the nematode Trichostrongylus colubriformis.</title>
        <authorList>
            <person name="Martin J."/>
        </authorList>
    </citation>
    <scope>NUCLEOTIDE SEQUENCE [LARGE SCALE GENOMIC DNA]</scope>
    <source>
        <strain evidence="1">G859</strain>
        <tissue evidence="1">Whole worm</tissue>
    </source>
</reference>
<evidence type="ECO:0000313" key="2">
    <source>
        <dbReference type="Proteomes" id="UP001331761"/>
    </source>
</evidence>
<dbReference type="EMBL" id="WIXE01008263">
    <property type="protein sequence ID" value="KAK5979546.1"/>
    <property type="molecule type" value="Genomic_DNA"/>
</dbReference>
<dbReference type="SUPFAM" id="SSF56112">
    <property type="entry name" value="Protein kinase-like (PK-like)"/>
    <property type="match status" value="1"/>
</dbReference>
<organism evidence="1 2">
    <name type="scientific">Trichostrongylus colubriformis</name>
    <name type="common">Black scour worm</name>
    <dbReference type="NCBI Taxonomy" id="6319"/>
    <lineage>
        <taxon>Eukaryota</taxon>
        <taxon>Metazoa</taxon>
        <taxon>Ecdysozoa</taxon>
        <taxon>Nematoda</taxon>
        <taxon>Chromadorea</taxon>
        <taxon>Rhabditida</taxon>
        <taxon>Rhabditina</taxon>
        <taxon>Rhabditomorpha</taxon>
        <taxon>Strongyloidea</taxon>
        <taxon>Trichostrongylidae</taxon>
        <taxon>Trichostrongylus</taxon>
    </lineage>
</organism>
<sequence>MFAENLRTAGNGLYDTYITWEDIEEDMKRELNTTSSFGPKKSAANTGDGNNAHFGCPATDLVRLFCSCLSGKDRRAHWEELLEEFYGYLQKEVGGRKMPYTLEQLKEAYRRYFPVGAFMTMSVFGPLFDAISINCDQSVKTRELKCLTEKTECLLDDIFYYHDRNQRI</sequence>
<dbReference type="Pfam" id="PF07914">
    <property type="entry name" value="DUF1679"/>
    <property type="match status" value="2"/>
</dbReference>
<protein>
    <submittedName>
        <fullName evidence="1">CHK domain-containing protein</fullName>
    </submittedName>
</protein>
<keyword evidence="2" id="KW-1185">Reference proteome</keyword>
<accession>A0AAN8IN20</accession>
<dbReference type="InterPro" id="IPR011009">
    <property type="entry name" value="Kinase-like_dom_sf"/>
</dbReference>
<dbReference type="InterPro" id="IPR012877">
    <property type="entry name" value="Dhs-27"/>
</dbReference>
<evidence type="ECO:0000313" key="1">
    <source>
        <dbReference type="EMBL" id="KAK5979546.1"/>
    </source>
</evidence>